<dbReference type="SUPFAM" id="SSF56112">
    <property type="entry name" value="Protein kinase-like (PK-like)"/>
    <property type="match status" value="1"/>
</dbReference>
<dbReference type="PANTHER" id="PTHR10566:SF113">
    <property type="entry name" value="PROTEIN ACTIVITY OF BC1 COMPLEX KINASE 7, CHLOROPLASTIC"/>
    <property type="match status" value="1"/>
</dbReference>
<organism evidence="4 5">
    <name type="scientific">Durusdinium trenchii</name>
    <dbReference type="NCBI Taxonomy" id="1381693"/>
    <lineage>
        <taxon>Eukaryota</taxon>
        <taxon>Sar</taxon>
        <taxon>Alveolata</taxon>
        <taxon>Dinophyceae</taxon>
        <taxon>Suessiales</taxon>
        <taxon>Symbiodiniaceae</taxon>
        <taxon>Durusdinium</taxon>
    </lineage>
</organism>
<feature type="compositionally biased region" description="Low complexity" evidence="2">
    <location>
        <begin position="738"/>
        <end position="753"/>
    </location>
</feature>
<gene>
    <name evidence="4" type="ORF">CCMP2556_LOCUS24536</name>
</gene>
<comment type="caution">
    <text evidence="4">The sequence shown here is derived from an EMBL/GenBank/DDBJ whole genome shotgun (WGS) entry which is preliminary data.</text>
</comment>
<evidence type="ECO:0000313" key="4">
    <source>
        <dbReference type="EMBL" id="CAK9047409.1"/>
    </source>
</evidence>
<keyword evidence="5" id="KW-1185">Reference proteome</keyword>
<evidence type="ECO:0000256" key="1">
    <source>
        <dbReference type="ARBA" id="ARBA00009670"/>
    </source>
</evidence>
<proteinExistence type="inferred from homology"/>
<accession>A0ABP0MB92</accession>
<dbReference type="PANTHER" id="PTHR10566">
    <property type="entry name" value="CHAPERONE-ACTIVITY OF BC1 COMPLEX CABC1 -RELATED"/>
    <property type="match status" value="1"/>
</dbReference>
<feature type="region of interest" description="Disordered" evidence="2">
    <location>
        <begin position="738"/>
        <end position="766"/>
    </location>
</feature>
<reference evidence="4 5" key="1">
    <citation type="submission" date="2024-02" db="EMBL/GenBank/DDBJ databases">
        <authorList>
            <person name="Chen Y."/>
            <person name="Shah S."/>
            <person name="Dougan E. K."/>
            <person name="Thang M."/>
            <person name="Chan C."/>
        </authorList>
    </citation>
    <scope>NUCLEOTIDE SEQUENCE [LARGE SCALE GENOMIC DNA]</scope>
</reference>
<dbReference type="Pfam" id="PF03109">
    <property type="entry name" value="ABC1"/>
    <property type="match status" value="1"/>
</dbReference>
<feature type="domain" description="ABC1 atypical kinase-like" evidence="3">
    <location>
        <begin position="341"/>
        <end position="484"/>
    </location>
</feature>
<evidence type="ECO:0000259" key="3">
    <source>
        <dbReference type="Pfam" id="PF03109"/>
    </source>
</evidence>
<dbReference type="InterPro" id="IPR004147">
    <property type="entry name" value="ABC1_dom"/>
</dbReference>
<name>A0ABP0MB92_9DINO</name>
<evidence type="ECO:0000256" key="2">
    <source>
        <dbReference type="SAM" id="MobiDB-lite"/>
    </source>
</evidence>
<evidence type="ECO:0000313" key="5">
    <source>
        <dbReference type="Proteomes" id="UP001642484"/>
    </source>
</evidence>
<feature type="region of interest" description="Disordered" evidence="2">
    <location>
        <begin position="1"/>
        <end position="32"/>
    </location>
</feature>
<dbReference type="InterPro" id="IPR050154">
    <property type="entry name" value="UbiB_kinase"/>
</dbReference>
<dbReference type="Proteomes" id="UP001642484">
    <property type="component" value="Unassembled WGS sequence"/>
</dbReference>
<sequence>MEDQSFVVPHSGLRGAVTVPSSGSHSGPAERLPSAGALSVGRAALGAGLAVGALAAGHAVGRRRARKSVQRQVVKMRVEVPEVADVEEGLGLTGLNVEKLAKDLEQTATRWAQHPEKVLGDVERQATQVAKAAEKMLPKVPDLPLPVEAKVALKEQSTGVRELSVKVEALLESQNLKALATYLPPELATLLAHPEVLDPVKLPAGRGTAAMRWKGEACLGAALVALLALRRGPQPWLDELPREYDFGRIRTYWQRRPLQLLTRFIEAGLKVGGYTFQMKLDELLERSDEMRPQRAVEARELITDLGVTFIKIAQVWASRPDILPKEYLKMLLLEEYEKLLEQVRPFGKDLALETLRRGDSGRPAVELFQDLSVFDAPVASASVGQVYKATMNGKTVAVKVQRPDVREQSTLDLYVIRTAAALGAMLPFDQLQRQSKQLMELIDLTAPTFVKELDYEIEASHQRRFAETVESCDLIRDTIVVPEILFANRAGLRTGTAETPILVREAGKHLMACMSQVASLTVGDGRLGILDYGLMTEITADKRMSFIEFLMHLQAKEYKSCLTDLINLEFFPPALPEALKEDKEALDIIVPTLATTLATLYEEGGDLKKKREMFAKQREEMKEAGKLDGLREKLQAISKKYAGAFRLPPYFTLILRAFSTLEGLGLKSDENFAIVKECFPYIARRLIVDDSFRMREALRSYLYKGRSRIAVSRIDELSSGFGNFTNLMKGSRSESAAAGGVRAPATTGPAAGHAEGGAERSSARPQLDSASREIAEVIFSAEGNFLQDLLIDEGVAAIDALSRATLLQLLRNLGPLALPLTLPLNFLLGGSSGSRKTLRRIGLIKSATFWDKESLLVIRRIVQLVDASRDANSDDEGGGPGTVQRLQRLQPLAQGLLPSITPGAASFAQRFARQLARRILLRLADDVERRASNALMMN</sequence>
<comment type="similarity">
    <text evidence="1">Belongs to the protein kinase superfamily. ADCK protein kinase family.</text>
</comment>
<dbReference type="InterPro" id="IPR011009">
    <property type="entry name" value="Kinase-like_dom_sf"/>
</dbReference>
<protein>
    <recommendedName>
        <fullName evidence="3">ABC1 atypical kinase-like domain-containing protein</fullName>
    </recommendedName>
</protein>
<dbReference type="EMBL" id="CAXAMN010016113">
    <property type="protein sequence ID" value="CAK9047409.1"/>
    <property type="molecule type" value="Genomic_DNA"/>
</dbReference>